<protein>
    <submittedName>
        <fullName evidence="2">Uncharacterized protein</fullName>
    </submittedName>
</protein>
<dbReference type="Proteomes" id="UP001186944">
    <property type="component" value="Unassembled WGS sequence"/>
</dbReference>
<dbReference type="EMBL" id="VSWD01000009">
    <property type="protein sequence ID" value="KAK3093384.1"/>
    <property type="molecule type" value="Genomic_DNA"/>
</dbReference>
<organism evidence="2 3">
    <name type="scientific">Pinctada imbricata</name>
    <name type="common">Atlantic pearl-oyster</name>
    <name type="synonym">Pinctada martensii</name>
    <dbReference type="NCBI Taxonomy" id="66713"/>
    <lineage>
        <taxon>Eukaryota</taxon>
        <taxon>Metazoa</taxon>
        <taxon>Spiralia</taxon>
        <taxon>Lophotrochozoa</taxon>
        <taxon>Mollusca</taxon>
        <taxon>Bivalvia</taxon>
        <taxon>Autobranchia</taxon>
        <taxon>Pteriomorphia</taxon>
        <taxon>Pterioida</taxon>
        <taxon>Pterioidea</taxon>
        <taxon>Pteriidae</taxon>
        <taxon>Pinctada</taxon>
    </lineage>
</organism>
<keyword evidence="3" id="KW-1185">Reference proteome</keyword>
<name>A0AA89BS24_PINIB</name>
<sequence>MADGLRINSKKIQLVDRKRYERSFDSGFIDDDDRGTPNGEVAAREETPLSSCESLSQKIWRLPRAATDIISKESFGPTVLQRKVKSAKPASKPIINDLDSGPIKRESVTMHKYAISPDSLSLDGDTQLERTPSFESLASGVSCGTTASEERLGILQYVRSFSSLSSRDTKSAVGNQSVYSEPANFKAHERFTKSGTCLVTPSRNHVEFDETAQGDKEDSESTRKRHLLHRMTSNNYDSDLEKSQTYLHGRGKHFSKTNQYLTPTRPGLSKLQICYTTTNTENNHLVIFADLIRTSHRKNRIIDETVHNLERRLQIRRSDPNRATTYYVNKGMKDPIRTAKKKSSRSIASKKKERLDRIKKTTEEMKMGYVPTSQTVKTPSREEVELLRGCRYLRIDPKLQDFSIDVRTNTFKR</sequence>
<dbReference type="AlphaFoldDB" id="A0AA89BS24"/>
<proteinExistence type="predicted"/>
<evidence type="ECO:0000256" key="1">
    <source>
        <dbReference type="SAM" id="MobiDB-lite"/>
    </source>
</evidence>
<evidence type="ECO:0000313" key="2">
    <source>
        <dbReference type="EMBL" id="KAK3093384.1"/>
    </source>
</evidence>
<feature type="region of interest" description="Disordered" evidence="1">
    <location>
        <begin position="26"/>
        <end position="49"/>
    </location>
</feature>
<evidence type="ECO:0000313" key="3">
    <source>
        <dbReference type="Proteomes" id="UP001186944"/>
    </source>
</evidence>
<gene>
    <name evidence="2" type="ORF">FSP39_014838</name>
</gene>
<accession>A0AA89BS24</accession>
<comment type="caution">
    <text evidence="2">The sequence shown here is derived from an EMBL/GenBank/DDBJ whole genome shotgun (WGS) entry which is preliminary data.</text>
</comment>
<reference evidence="2" key="1">
    <citation type="submission" date="2019-08" db="EMBL/GenBank/DDBJ databases">
        <title>The improved chromosome-level genome for the pearl oyster Pinctada fucata martensii using PacBio sequencing and Hi-C.</title>
        <authorList>
            <person name="Zheng Z."/>
        </authorList>
    </citation>
    <scope>NUCLEOTIDE SEQUENCE</scope>
    <source>
        <strain evidence="2">ZZ-2019</strain>
        <tissue evidence="2">Adductor muscle</tissue>
    </source>
</reference>